<dbReference type="Pfam" id="PF00005">
    <property type="entry name" value="ABC_tran"/>
    <property type="match status" value="2"/>
</dbReference>
<dbReference type="GO" id="GO:0016020">
    <property type="term" value="C:membrane"/>
    <property type="evidence" value="ECO:0007669"/>
    <property type="project" value="UniProtKB-SubCell"/>
</dbReference>
<dbReference type="Proteomes" id="UP000298030">
    <property type="component" value="Unassembled WGS sequence"/>
</dbReference>
<dbReference type="InterPro" id="IPR050173">
    <property type="entry name" value="ABC_transporter_C-like"/>
</dbReference>
<dbReference type="PROSITE" id="PS50893">
    <property type="entry name" value="ABC_TRANSPORTER_2"/>
    <property type="match status" value="2"/>
</dbReference>
<dbReference type="InterPro" id="IPR027417">
    <property type="entry name" value="P-loop_NTPase"/>
</dbReference>
<evidence type="ECO:0000256" key="9">
    <source>
        <dbReference type="SAM" id="Phobius"/>
    </source>
</evidence>
<feature type="transmembrane region" description="Helical" evidence="9">
    <location>
        <begin position="284"/>
        <end position="306"/>
    </location>
</feature>
<feature type="domain" description="ABC transporter" evidence="10">
    <location>
        <begin position="1175"/>
        <end position="1409"/>
    </location>
</feature>
<feature type="transmembrane region" description="Helical" evidence="9">
    <location>
        <begin position="409"/>
        <end position="430"/>
    </location>
</feature>
<dbReference type="OrthoDB" id="6500128at2759"/>
<dbReference type="SMART" id="SM00382">
    <property type="entry name" value="AAA"/>
    <property type="match status" value="2"/>
</dbReference>
<dbReference type="InterPro" id="IPR003593">
    <property type="entry name" value="AAA+_ATPase"/>
</dbReference>
<accession>A0A4Y7U043</accession>
<feature type="transmembrane region" description="Helical" evidence="9">
    <location>
        <begin position="1083"/>
        <end position="1104"/>
    </location>
</feature>
<keyword evidence="7 9" id="KW-1133">Transmembrane helix</keyword>
<dbReference type="CDD" id="cd03244">
    <property type="entry name" value="ABCC_MRP_domain2"/>
    <property type="match status" value="1"/>
</dbReference>
<evidence type="ECO:0000313" key="12">
    <source>
        <dbReference type="EMBL" id="TEB39795.1"/>
    </source>
</evidence>
<dbReference type="InterPro" id="IPR036640">
    <property type="entry name" value="ABC1_TM_sf"/>
</dbReference>
<evidence type="ECO:0000313" key="13">
    <source>
        <dbReference type="Proteomes" id="UP000298030"/>
    </source>
</evidence>
<dbReference type="EMBL" id="QPFP01000001">
    <property type="protein sequence ID" value="TEB39795.1"/>
    <property type="molecule type" value="Genomic_DNA"/>
</dbReference>
<dbReference type="CDD" id="cd03250">
    <property type="entry name" value="ABCC_MRP_domain1"/>
    <property type="match status" value="1"/>
</dbReference>
<feature type="domain" description="ABC transmembrane type-1" evidence="11">
    <location>
        <begin position="237"/>
        <end position="531"/>
    </location>
</feature>
<feature type="transmembrane region" description="Helical" evidence="9">
    <location>
        <begin position="234"/>
        <end position="255"/>
    </location>
</feature>
<keyword evidence="8 9" id="KW-0472">Membrane</keyword>
<dbReference type="CDD" id="cd18604">
    <property type="entry name" value="ABC_6TM_VMR1_D2_like"/>
    <property type="match status" value="1"/>
</dbReference>
<dbReference type="Gene3D" id="3.40.50.300">
    <property type="entry name" value="P-loop containing nucleotide triphosphate hydrolases"/>
    <property type="match status" value="2"/>
</dbReference>
<proteinExistence type="predicted"/>
<evidence type="ECO:0000256" key="4">
    <source>
        <dbReference type="ARBA" id="ARBA00022737"/>
    </source>
</evidence>
<keyword evidence="6" id="KW-0067">ATP-binding</keyword>
<evidence type="ECO:0008006" key="14">
    <source>
        <dbReference type="Google" id="ProtNLM"/>
    </source>
</evidence>
<dbReference type="CDD" id="cd18596">
    <property type="entry name" value="ABC_6TM_VMR1_D1_like"/>
    <property type="match status" value="1"/>
</dbReference>
<evidence type="ECO:0000256" key="8">
    <source>
        <dbReference type="ARBA" id="ARBA00023136"/>
    </source>
</evidence>
<gene>
    <name evidence="12" type="ORF">FA13DRAFT_1751055</name>
</gene>
<dbReference type="PANTHER" id="PTHR24223">
    <property type="entry name" value="ATP-BINDING CASSETTE SUB-FAMILY C"/>
    <property type="match status" value="1"/>
</dbReference>
<evidence type="ECO:0000256" key="1">
    <source>
        <dbReference type="ARBA" id="ARBA00004141"/>
    </source>
</evidence>
<feature type="domain" description="ABC transmembrane type-1" evidence="11">
    <location>
        <begin position="859"/>
        <end position="1138"/>
    </location>
</feature>
<dbReference type="GO" id="GO:0140359">
    <property type="term" value="F:ABC-type transporter activity"/>
    <property type="evidence" value="ECO:0007669"/>
    <property type="project" value="InterPro"/>
</dbReference>
<dbReference type="PROSITE" id="PS00211">
    <property type="entry name" value="ABC_TRANSPORTER_1"/>
    <property type="match status" value="1"/>
</dbReference>
<dbReference type="SUPFAM" id="SSF52540">
    <property type="entry name" value="P-loop containing nucleoside triphosphate hydrolases"/>
    <property type="match status" value="2"/>
</dbReference>
<evidence type="ECO:0000259" key="11">
    <source>
        <dbReference type="PROSITE" id="PS50929"/>
    </source>
</evidence>
<feature type="transmembrane region" description="Helical" evidence="9">
    <location>
        <begin position="1001"/>
        <end position="1018"/>
    </location>
</feature>
<name>A0A4Y7U043_COPMI</name>
<dbReference type="GO" id="GO:0005524">
    <property type="term" value="F:ATP binding"/>
    <property type="evidence" value="ECO:0007669"/>
    <property type="project" value="UniProtKB-KW"/>
</dbReference>
<reference evidence="12 13" key="1">
    <citation type="journal article" date="2019" name="Nat. Ecol. Evol.">
        <title>Megaphylogeny resolves global patterns of mushroom evolution.</title>
        <authorList>
            <person name="Varga T."/>
            <person name="Krizsan K."/>
            <person name="Foldi C."/>
            <person name="Dima B."/>
            <person name="Sanchez-Garcia M."/>
            <person name="Sanchez-Ramirez S."/>
            <person name="Szollosi G.J."/>
            <person name="Szarkandi J.G."/>
            <person name="Papp V."/>
            <person name="Albert L."/>
            <person name="Andreopoulos W."/>
            <person name="Angelini C."/>
            <person name="Antonin V."/>
            <person name="Barry K.W."/>
            <person name="Bougher N.L."/>
            <person name="Buchanan P."/>
            <person name="Buyck B."/>
            <person name="Bense V."/>
            <person name="Catcheside P."/>
            <person name="Chovatia M."/>
            <person name="Cooper J."/>
            <person name="Damon W."/>
            <person name="Desjardin D."/>
            <person name="Finy P."/>
            <person name="Geml J."/>
            <person name="Haridas S."/>
            <person name="Hughes K."/>
            <person name="Justo A."/>
            <person name="Karasinski D."/>
            <person name="Kautmanova I."/>
            <person name="Kiss B."/>
            <person name="Kocsube S."/>
            <person name="Kotiranta H."/>
            <person name="LaButti K.M."/>
            <person name="Lechner B.E."/>
            <person name="Liimatainen K."/>
            <person name="Lipzen A."/>
            <person name="Lukacs Z."/>
            <person name="Mihaltcheva S."/>
            <person name="Morgado L.N."/>
            <person name="Niskanen T."/>
            <person name="Noordeloos M.E."/>
            <person name="Ohm R.A."/>
            <person name="Ortiz-Santana B."/>
            <person name="Ovrebo C."/>
            <person name="Racz N."/>
            <person name="Riley R."/>
            <person name="Savchenko A."/>
            <person name="Shiryaev A."/>
            <person name="Soop K."/>
            <person name="Spirin V."/>
            <person name="Szebenyi C."/>
            <person name="Tomsovsky M."/>
            <person name="Tulloss R.E."/>
            <person name="Uehling J."/>
            <person name="Grigoriev I.V."/>
            <person name="Vagvolgyi C."/>
            <person name="Papp T."/>
            <person name="Martin F.M."/>
            <person name="Miettinen O."/>
            <person name="Hibbett D.S."/>
            <person name="Nagy L.G."/>
        </authorList>
    </citation>
    <scope>NUCLEOTIDE SEQUENCE [LARGE SCALE GENOMIC DNA]</scope>
    <source>
        <strain evidence="12 13">FP101781</strain>
    </source>
</reference>
<dbReference type="STRING" id="71717.A0A4Y7U043"/>
<dbReference type="InterPro" id="IPR011527">
    <property type="entry name" value="ABC1_TM_dom"/>
</dbReference>
<dbReference type="SUPFAM" id="SSF90123">
    <property type="entry name" value="ABC transporter transmembrane region"/>
    <property type="match status" value="2"/>
</dbReference>
<evidence type="ECO:0000256" key="6">
    <source>
        <dbReference type="ARBA" id="ARBA00022840"/>
    </source>
</evidence>
<protein>
    <recommendedName>
        <fullName evidence="14">P-loop containing nucleoside triphosphate hydrolase protein</fullName>
    </recommendedName>
</protein>
<dbReference type="PANTHER" id="PTHR24223:SF356">
    <property type="entry name" value="ATP-BINDING CASSETTE TRANSPORTER ABC4"/>
    <property type="match status" value="1"/>
</dbReference>
<dbReference type="FunFam" id="3.40.50.300:FF:000838">
    <property type="entry name" value="ABC multidrug transporter (Eurofung)"/>
    <property type="match status" value="1"/>
</dbReference>
<feature type="transmembrane region" description="Helical" evidence="9">
    <location>
        <begin position="854"/>
        <end position="879"/>
    </location>
</feature>
<dbReference type="Gene3D" id="1.20.1560.10">
    <property type="entry name" value="ABC transporter type 1, transmembrane domain"/>
    <property type="match status" value="2"/>
</dbReference>
<keyword evidence="4" id="KW-0677">Repeat</keyword>
<organism evidence="12 13">
    <name type="scientific">Coprinellus micaceus</name>
    <name type="common">Glistening ink-cap mushroom</name>
    <name type="synonym">Coprinus micaceus</name>
    <dbReference type="NCBI Taxonomy" id="71717"/>
    <lineage>
        <taxon>Eukaryota</taxon>
        <taxon>Fungi</taxon>
        <taxon>Dikarya</taxon>
        <taxon>Basidiomycota</taxon>
        <taxon>Agaricomycotina</taxon>
        <taxon>Agaricomycetes</taxon>
        <taxon>Agaricomycetidae</taxon>
        <taxon>Agaricales</taxon>
        <taxon>Agaricineae</taxon>
        <taxon>Psathyrellaceae</taxon>
        <taxon>Coprinellus</taxon>
    </lineage>
</organism>
<feature type="domain" description="ABC transporter" evidence="10">
    <location>
        <begin position="597"/>
        <end position="830"/>
    </location>
</feature>
<comment type="caution">
    <text evidence="12">The sequence shown here is derived from an EMBL/GenBank/DDBJ whole genome shotgun (WGS) entry which is preliminary data.</text>
</comment>
<keyword evidence="3 9" id="KW-0812">Transmembrane</keyword>
<dbReference type="InterPro" id="IPR017871">
    <property type="entry name" value="ABC_transporter-like_CS"/>
</dbReference>
<feature type="transmembrane region" description="Helical" evidence="9">
    <location>
        <begin position="384"/>
        <end position="403"/>
    </location>
</feature>
<evidence type="ECO:0000256" key="5">
    <source>
        <dbReference type="ARBA" id="ARBA00022741"/>
    </source>
</evidence>
<keyword evidence="5" id="KW-0547">Nucleotide-binding</keyword>
<evidence type="ECO:0000256" key="2">
    <source>
        <dbReference type="ARBA" id="ARBA00022448"/>
    </source>
</evidence>
<evidence type="ECO:0000259" key="10">
    <source>
        <dbReference type="PROSITE" id="PS50893"/>
    </source>
</evidence>
<dbReference type="FunFam" id="1.20.1560.10:FF:000013">
    <property type="entry name" value="ABC transporter C family member 2"/>
    <property type="match status" value="1"/>
</dbReference>
<comment type="subcellular location">
    <subcellularLocation>
        <location evidence="1">Membrane</location>
        <topology evidence="1">Multi-pass membrane protein</topology>
    </subcellularLocation>
</comment>
<keyword evidence="13" id="KW-1185">Reference proteome</keyword>
<feature type="transmembrane region" description="Helical" evidence="9">
    <location>
        <begin position="899"/>
        <end position="920"/>
    </location>
</feature>
<feature type="transmembrane region" description="Helical" evidence="9">
    <location>
        <begin position="118"/>
        <end position="138"/>
    </location>
</feature>
<dbReference type="PROSITE" id="PS50929">
    <property type="entry name" value="ABC_TM1F"/>
    <property type="match status" value="2"/>
</dbReference>
<keyword evidence="2" id="KW-0813">Transport</keyword>
<evidence type="ECO:0000256" key="7">
    <source>
        <dbReference type="ARBA" id="ARBA00022989"/>
    </source>
</evidence>
<dbReference type="GO" id="GO:0016887">
    <property type="term" value="F:ATP hydrolysis activity"/>
    <property type="evidence" value="ECO:0007669"/>
    <property type="project" value="InterPro"/>
</dbReference>
<evidence type="ECO:0000256" key="3">
    <source>
        <dbReference type="ARBA" id="ARBA00022692"/>
    </source>
</evidence>
<dbReference type="Pfam" id="PF00664">
    <property type="entry name" value="ABC_membrane"/>
    <property type="match status" value="2"/>
</dbReference>
<sequence>MKGTEGSALDALYLYESVNIDSIGGSPYRSKLHGDPRNRALANPVATCRASVPPPRKPETYALILPTIALFATCPSWRRLLIRHQISVILSELGVYIYRDIWPLATYTKEPLDRAEGWLMWARLGVLAFTAGVVPLLVPNVYVPIDPKVAHFPASDLPPLADYDRAQDLLVYASPVRCMLLHPVRLLIVCSISMGLRFERVDISSLVSSDALVRFNPCILHPQPFSFSSTGMRYFKAFVGHTLYTISTFASPIAVNRLLRLATNRHFPIILESGGKDSTGIKPWFWILSMLVMPVLGTISFQYYIIVMTRALTNAESIVTQILFDYSLKVRIKAEKSDSSPTVDGAGSAGGAKAKGNKNQNSFIGRLTNLVTIDMTSIINARDLVPLFWTTPVKIFISAFLLYELLGWSSFVGLALMITLLPVPGWLASISQGVQKEKMKKTDNRTQTVTESMNVLRMIKMFGWENKILSRIDERRDDELEWIWKGKLLDLFTQVITYLIPTANLLATYATATLVMKIELTAAKVFSSMILRTGISETFVRVFSDTLLCTHLGKDKFFKETELLDGYEPGETQRTGNPSISSPTDLDFIGFRQASFVWTPELNQSGAETPSSSSQFRLTVPGGINLIVGPTGSGKTSLLMALLGSRFNLPRAGGVSFCVQESWVLNETIRDNILFGTPYEEERYKKVLYQCALEQDLALFEAGDQTEVGERGLTLSGGQKARLTLARAIYSHAEIVFLDDVLAALDVHTASWIVNRCLKGDLVAGRTVPLGVARSRGNDLSATLTSEPTLKEEFVHDEEALFKEAQIIDPLPVDGKGKGKKPNGKLIVAEEIQVGSISWKPVKFLFTALGGDRIGLFFVLWIAGSIFEYFMHSFMLWYLGYWSSQYGEHPIEDIPVLKYMGTYALLVVIMNIGWAAKEIWYMKGTMRASRTIHHVLSRSILGTTLRWLDETPISRIIQRMTLDISVVDMQIMGELAALQSVLIGMTVHLVSAVLFVPLFTIPGFFVACIGMYLGSMYLKVQLSVKREMSNAKAPVLAHFSGAVSGLVSLRAYGAEERYRAELRKRLDHYVRISRMNYDLNRWINFRIEFLGAVFTASLATYLTYASDISAANVGFSLNRAVRFCSVILWVVRVFNMFQVECNSLERIVAYTEAEQERKSTEDGKPPAAWPTSGEIRVENLTARMGPKVLHGLSFSIRSGERVGVVGRTGSGKSSLTLSLLRCILTEGAVYFDGLETNTINLDSLRSSITIIPQTPELLSGTLRYNLDPFDEYDDATLNAALRSSGLYSSHNDAGENRFSLDSEIASGGANVSVGQRQIVALARAIIRSSKLLILDEATSAIDHETDNIIQNTLRRELGNEVTVLTVAHRLQTIIDADRIMVLDAGRIAEFAPPPDLLTRPGGVFKSLVDESSDRDHLYEVAGLAKSASPS</sequence>
<dbReference type="InterPro" id="IPR003439">
    <property type="entry name" value="ABC_transporter-like_ATP-bd"/>
</dbReference>